<evidence type="ECO:0000313" key="3">
    <source>
        <dbReference type="EMBL" id="KAK2556669.1"/>
    </source>
</evidence>
<dbReference type="GO" id="GO:0042134">
    <property type="term" value="F:rRNA primary transcript binding"/>
    <property type="evidence" value="ECO:0007669"/>
    <property type="project" value="InterPro"/>
</dbReference>
<dbReference type="GO" id="GO:0000460">
    <property type="term" value="P:maturation of 5.8S rRNA"/>
    <property type="evidence" value="ECO:0007669"/>
    <property type="project" value="TreeGrafter"/>
</dbReference>
<evidence type="ECO:0000256" key="1">
    <source>
        <dbReference type="SAM" id="MobiDB-lite"/>
    </source>
</evidence>
<reference evidence="3" key="2">
    <citation type="journal article" date="2023" name="Science">
        <title>Genomic signatures of disease resistance in endangered staghorn corals.</title>
        <authorList>
            <person name="Vollmer S.V."/>
            <person name="Selwyn J.D."/>
            <person name="Despard B.A."/>
            <person name="Roesel C.L."/>
        </authorList>
    </citation>
    <scope>NUCLEOTIDE SEQUENCE</scope>
    <source>
        <strain evidence="3">K2</strain>
    </source>
</reference>
<dbReference type="PROSITE" id="PS50833">
    <property type="entry name" value="BRIX"/>
    <property type="match status" value="1"/>
</dbReference>
<dbReference type="Gene3D" id="3.40.50.10480">
    <property type="entry name" value="Probable brix-domain ribosomal biogenesis protein"/>
    <property type="match status" value="1"/>
</dbReference>
<dbReference type="InterPro" id="IPR044281">
    <property type="entry name" value="IMP4/RPF1"/>
</dbReference>
<keyword evidence="4" id="KW-1185">Reference proteome</keyword>
<evidence type="ECO:0000313" key="4">
    <source>
        <dbReference type="Proteomes" id="UP001249851"/>
    </source>
</evidence>
<dbReference type="AlphaFoldDB" id="A0AAD9V0D7"/>
<sequence>MASKTRTFALPDIKNKIRRSALYKQEKLRKNKEKRIKNFKRKQQEADGQEEPAPKKVPRTIENTRIFDETVVDAQDEEFIIFVTKIVEQVLNDEETDELAPYFRREFTPKVLITSSVNVKAKTLQFVEELHRIIPNSEIFVRRGYDLKKIIPEAAKRGFTALIVVNEDRKVPSILY</sequence>
<feature type="region of interest" description="Disordered" evidence="1">
    <location>
        <begin position="25"/>
        <end position="56"/>
    </location>
</feature>
<protein>
    <submittedName>
        <fullName evidence="3">Ribosome production factor 1</fullName>
    </submittedName>
</protein>
<evidence type="ECO:0000259" key="2">
    <source>
        <dbReference type="PROSITE" id="PS50833"/>
    </source>
</evidence>
<dbReference type="PANTHER" id="PTHR22734">
    <property type="entry name" value="U3 SMALL NUCLEOLAR RIBONUCLEOPROTEIN PROTEIN IMP4"/>
    <property type="match status" value="1"/>
</dbReference>
<feature type="compositionally biased region" description="Basic residues" evidence="1">
    <location>
        <begin position="25"/>
        <end position="41"/>
    </location>
</feature>
<name>A0AAD9V0D7_ACRCE</name>
<accession>A0AAD9V0D7</accession>
<dbReference type="GO" id="GO:0005730">
    <property type="term" value="C:nucleolus"/>
    <property type="evidence" value="ECO:0007669"/>
    <property type="project" value="TreeGrafter"/>
</dbReference>
<dbReference type="Proteomes" id="UP001249851">
    <property type="component" value="Unassembled WGS sequence"/>
</dbReference>
<organism evidence="3 4">
    <name type="scientific">Acropora cervicornis</name>
    <name type="common">Staghorn coral</name>
    <dbReference type="NCBI Taxonomy" id="6130"/>
    <lineage>
        <taxon>Eukaryota</taxon>
        <taxon>Metazoa</taxon>
        <taxon>Cnidaria</taxon>
        <taxon>Anthozoa</taxon>
        <taxon>Hexacorallia</taxon>
        <taxon>Scleractinia</taxon>
        <taxon>Astrocoeniina</taxon>
        <taxon>Acroporidae</taxon>
        <taxon>Acropora</taxon>
    </lineage>
</organism>
<dbReference type="PANTHER" id="PTHR22734:SF3">
    <property type="entry name" value="RIBOSOME PRODUCTION FACTOR 1"/>
    <property type="match status" value="1"/>
</dbReference>
<dbReference type="GO" id="GO:0000470">
    <property type="term" value="P:maturation of LSU-rRNA"/>
    <property type="evidence" value="ECO:0007669"/>
    <property type="project" value="TreeGrafter"/>
</dbReference>
<proteinExistence type="predicted"/>
<feature type="domain" description="Brix" evidence="2">
    <location>
        <begin position="109"/>
        <end position="176"/>
    </location>
</feature>
<reference evidence="3" key="1">
    <citation type="journal article" date="2023" name="G3 (Bethesda)">
        <title>Whole genome assembly and annotation of the endangered Caribbean coral Acropora cervicornis.</title>
        <authorList>
            <person name="Selwyn J.D."/>
            <person name="Vollmer S.V."/>
        </authorList>
    </citation>
    <scope>NUCLEOTIDE SEQUENCE</scope>
    <source>
        <strain evidence="3">K2</strain>
    </source>
</reference>
<gene>
    <name evidence="3" type="ORF">P5673_021220</name>
</gene>
<dbReference type="EMBL" id="JARQWQ010000054">
    <property type="protein sequence ID" value="KAK2556669.1"/>
    <property type="molecule type" value="Genomic_DNA"/>
</dbReference>
<dbReference type="InterPro" id="IPR007109">
    <property type="entry name" value="Brix"/>
</dbReference>
<comment type="caution">
    <text evidence="3">The sequence shown here is derived from an EMBL/GenBank/DDBJ whole genome shotgun (WGS) entry which is preliminary data.</text>
</comment>
<dbReference type="SUPFAM" id="SSF52954">
    <property type="entry name" value="Class II aaRS ABD-related"/>
    <property type="match status" value="1"/>
</dbReference>
<dbReference type="GO" id="GO:0030687">
    <property type="term" value="C:preribosome, large subunit precursor"/>
    <property type="evidence" value="ECO:0007669"/>
    <property type="project" value="TreeGrafter"/>
</dbReference>